<proteinExistence type="predicted"/>
<evidence type="ECO:0000256" key="1">
    <source>
        <dbReference type="SAM" id="Phobius"/>
    </source>
</evidence>
<keyword evidence="1" id="KW-1133">Transmembrane helix</keyword>
<accession>A0AA39I3J9</accession>
<gene>
    <name evidence="2" type="ORF">QR680_012415</name>
</gene>
<dbReference type="Proteomes" id="UP001175271">
    <property type="component" value="Unassembled WGS sequence"/>
</dbReference>
<name>A0AA39I3J9_9BILA</name>
<protein>
    <submittedName>
        <fullName evidence="2">Uncharacterized protein</fullName>
    </submittedName>
</protein>
<comment type="caution">
    <text evidence="2">The sequence shown here is derived from an EMBL/GenBank/DDBJ whole genome shotgun (WGS) entry which is preliminary data.</text>
</comment>
<sequence>MSVESLALRTANFDSRVDSYENVPPRIGCVDRRRAIFYGAAYTWCLTAAVFFDCYLHIRDPLLSQREQNIIERERLKQSTAFVFYKEFANGSREKMILRIPNNIDERVRM</sequence>
<dbReference type="AlphaFoldDB" id="A0AA39I3J9"/>
<evidence type="ECO:0000313" key="3">
    <source>
        <dbReference type="Proteomes" id="UP001175271"/>
    </source>
</evidence>
<keyword evidence="3" id="KW-1185">Reference proteome</keyword>
<keyword evidence="1" id="KW-0472">Membrane</keyword>
<evidence type="ECO:0000313" key="2">
    <source>
        <dbReference type="EMBL" id="KAK0416321.1"/>
    </source>
</evidence>
<organism evidence="2 3">
    <name type="scientific">Steinernema hermaphroditum</name>
    <dbReference type="NCBI Taxonomy" id="289476"/>
    <lineage>
        <taxon>Eukaryota</taxon>
        <taxon>Metazoa</taxon>
        <taxon>Ecdysozoa</taxon>
        <taxon>Nematoda</taxon>
        <taxon>Chromadorea</taxon>
        <taxon>Rhabditida</taxon>
        <taxon>Tylenchina</taxon>
        <taxon>Panagrolaimomorpha</taxon>
        <taxon>Strongyloidoidea</taxon>
        <taxon>Steinernematidae</taxon>
        <taxon>Steinernema</taxon>
    </lineage>
</organism>
<dbReference type="EMBL" id="JAUCMV010000002">
    <property type="protein sequence ID" value="KAK0416321.1"/>
    <property type="molecule type" value="Genomic_DNA"/>
</dbReference>
<keyword evidence="1" id="KW-0812">Transmembrane</keyword>
<feature type="transmembrane region" description="Helical" evidence="1">
    <location>
        <begin position="35"/>
        <end position="56"/>
    </location>
</feature>
<reference evidence="2" key="1">
    <citation type="submission" date="2023-06" db="EMBL/GenBank/DDBJ databases">
        <title>Genomic analysis of the entomopathogenic nematode Steinernema hermaphroditum.</title>
        <authorList>
            <person name="Schwarz E.M."/>
            <person name="Heppert J.K."/>
            <person name="Baniya A."/>
            <person name="Schwartz H.T."/>
            <person name="Tan C.-H."/>
            <person name="Antoshechkin I."/>
            <person name="Sternberg P.W."/>
            <person name="Goodrich-Blair H."/>
            <person name="Dillman A.R."/>
        </authorList>
    </citation>
    <scope>NUCLEOTIDE SEQUENCE</scope>
    <source>
        <strain evidence="2">PS9179</strain>
        <tissue evidence="2">Whole animal</tissue>
    </source>
</reference>